<dbReference type="Gene3D" id="3.40.50.970">
    <property type="match status" value="2"/>
</dbReference>
<dbReference type="SUPFAM" id="SSF52518">
    <property type="entry name" value="Thiamin diphosphate-binding fold (THDP-binding)"/>
    <property type="match status" value="2"/>
</dbReference>
<keyword evidence="9 12" id="KW-0786">Thiamine pyrophosphate</keyword>
<dbReference type="eggNOG" id="COG0028">
    <property type="taxonomic scope" value="Bacteria"/>
</dbReference>
<gene>
    <name evidence="16" type="primary">ilvB</name>
    <name evidence="16" type="ORF">RUMLAC_02417</name>
</gene>
<organism evidence="16 17">
    <name type="scientific">[Ruminococcus] lactaris ATCC 29176</name>
    <dbReference type="NCBI Taxonomy" id="471875"/>
    <lineage>
        <taxon>Bacteria</taxon>
        <taxon>Bacillati</taxon>
        <taxon>Bacillota</taxon>
        <taxon>Clostridia</taxon>
        <taxon>Lachnospirales</taxon>
        <taxon>Lachnospiraceae</taxon>
        <taxon>Mediterraneibacter</taxon>
    </lineage>
</organism>
<evidence type="ECO:0000256" key="1">
    <source>
        <dbReference type="ARBA" id="ARBA00004974"/>
    </source>
</evidence>
<keyword evidence="8 12" id="KW-0460">Magnesium</keyword>
<evidence type="ECO:0000259" key="13">
    <source>
        <dbReference type="Pfam" id="PF00205"/>
    </source>
</evidence>
<keyword evidence="6 12" id="KW-0808">Transferase</keyword>
<dbReference type="Pfam" id="PF00205">
    <property type="entry name" value="TPP_enzyme_M"/>
    <property type="match status" value="1"/>
</dbReference>
<evidence type="ECO:0000256" key="9">
    <source>
        <dbReference type="ARBA" id="ARBA00023052"/>
    </source>
</evidence>
<comment type="similarity">
    <text evidence="3 12">Belongs to the TPP enzyme family.</text>
</comment>
<dbReference type="InterPro" id="IPR045229">
    <property type="entry name" value="TPP_enz"/>
</dbReference>
<comment type="cofactor">
    <cofactor evidence="12">
        <name>Mg(2+)</name>
        <dbReference type="ChEBI" id="CHEBI:18420"/>
    </cofactor>
    <text evidence="12">Binds 1 Mg(2+) ion per subunit.</text>
</comment>
<dbReference type="UniPathway" id="UPA00047">
    <property type="reaction ID" value="UER00055"/>
</dbReference>
<evidence type="ECO:0000259" key="15">
    <source>
        <dbReference type="Pfam" id="PF02776"/>
    </source>
</evidence>
<dbReference type="GO" id="GO:0003984">
    <property type="term" value="F:acetolactate synthase activity"/>
    <property type="evidence" value="ECO:0007669"/>
    <property type="project" value="UniProtKB-EC"/>
</dbReference>
<comment type="pathway">
    <text evidence="1 12">Amino-acid biosynthesis; L-isoleucine biosynthesis; L-isoleucine from 2-oxobutanoate: step 1/4.</text>
</comment>
<dbReference type="EC" id="2.2.1.6" evidence="4 12"/>
<accession>B5CSF7</accession>
<dbReference type="InterPro" id="IPR029061">
    <property type="entry name" value="THDP-binding"/>
</dbReference>
<evidence type="ECO:0000256" key="4">
    <source>
        <dbReference type="ARBA" id="ARBA00013145"/>
    </source>
</evidence>
<comment type="caution">
    <text evidence="16">The sequence shown here is derived from an EMBL/GenBank/DDBJ whole genome shotgun (WGS) entry which is preliminary data.</text>
</comment>
<evidence type="ECO:0000256" key="3">
    <source>
        <dbReference type="ARBA" id="ARBA00007812"/>
    </source>
</evidence>
<dbReference type="PANTHER" id="PTHR18968:SF13">
    <property type="entry name" value="ACETOLACTATE SYNTHASE CATALYTIC SUBUNIT, MITOCHONDRIAL"/>
    <property type="match status" value="1"/>
</dbReference>
<dbReference type="PANTHER" id="PTHR18968">
    <property type="entry name" value="THIAMINE PYROPHOSPHATE ENZYMES"/>
    <property type="match status" value="1"/>
</dbReference>
<keyword evidence="10 12" id="KW-0100">Branched-chain amino acid biosynthesis</keyword>
<dbReference type="InterPro" id="IPR012000">
    <property type="entry name" value="Thiamin_PyroP_enz_cen_dom"/>
</dbReference>
<dbReference type="Proteomes" id="UP000003254">
    <property type="component" value="Unassembled WGS sequence"/>
</dbReference>
<name>B5CSF7_9FIRM</name>
<dbReference type="Pfam" id="PF02775">
    <property type="entry name" value="TPP_enzyme_C"/>
    <property type="match status" value="1"/>
</dbReference>
<dbReference type="Pfam" id="PF02776">
    <property type="entry name" value="TPP_enzyme_N"/>
    <property type="match status" value="1"/>
</dbReference>
<evidence type="ECO:0000259" key="14">
    <source>
        <dbReference type="Pfam" id="PF02775"/>
    </source>
</evidence>
<evidence type="ECO:0000313" key="16">
    <source>
        <dbReference type="EMBL" id="EDY31771.1"/>
    </source>
</evidence>
<dbReference type="NCBIfam" id="TIGR00118">
    <property type="entry name" value="acolac_lg"/>
    <property type="match status" value="1"/>
</dbReference>
<keyword evidence="7 12" id="KW-0479">Metal-binding</keyword>
<dbReference type="InterPro" id="IPR029035">
    <property type="entry name" value="DHS-like_NAD/FAD-binding_dom"/>
</dbReference>
<dbReference type="GO" id="GO:0009097">
    <property type="term" value="P:isoleucine biosynthetic process"/>
    <property type="evidence" value="ECO:0007669"/>
    <property type="project" value="UniProtKB-UniPathway"/>
</dbReference>
<dbReference type="GO" id="GO:0009099">
    <property type="term" value="P:L-valine biosynthetic process"/>
    <property type="evidence" value="ECO:0007669"/>
    <property type="project" value="UniProtKB-UniPathway"/>
</dbReference>
<dbReference type="InterPro" id="IPR012001">
    <property type="entry name" value="Thiamin_PyroP_enz_TPP-bd_dom"/>
</dbReference>
<comment type="pathway">
    <text evidence="2 12">Amino-acid biosynthesis; L-valine biosynthesis; L-valine from pyruvate: step 1/4.</text>
</comment>
<dbReference type="GO" id="GO:0005948">
    <property type="term" value="C:acetolactate synthase complex"/>
    <property type="evidence" value="ECO:0007669"/>
    <property type="project" value="TreeGrafter"/>
</dbReference>
<evidence type="ECO:0000256" key="5">
    <source>
        <dbReference type="ARBA" id="ARBA00022605"/>
    </source>
</evidence>
<comment type="catalytic activity">
    <reaction evidence="11 12">
        <text>2 pyruvate + H(+) = (2S)-2-acetolactate + CO2</text>
        <dbReference type="Rhea" id="RHEA:25249"/>
        <dbReference type="ChEBI" id="CHEBI:15361"/>
        <dbReference type="ChEBI" id="CHEBI:15378"/>
        <dbReference type="ChEBI" id="CHEBI:16526"/>
        <dbReference type="ChEBI" id="CHEBI:58476"/>
        <dbReference type="EC" id="2.2.1.6"/>
    </reaction>
</comment>
<dbReference type="GO" id="GO:0000287">
    <property type="term" value="F:magnesium ion binding"/>
    <property type="evidence" value="ECO:0007669"/>
    <property type="project" value="UniProtKB-UniRule"/>
</dbReference>
<feature type="domain" description="Thiamine pyrophosphate enzyme central" evidence="13">
    <location>
        <begin position="206"/>
        <end position="340"/>
    </location>
</feature>
<dbReference type="Gene3D" id="3.40.50.1220">
    <property type="entry name" value="TPP-binding domain"/>
    <property type="match status" value="1"/>
</dbReference>
<comment type="cofactor">
    <cofactor evidence="12">
        <name>thiamine diphosphate</name>
        <dbReference type="ChEBI" id="CHEBI:58937"/>
    </cofactor>
    <text evidence="12">Binds 1 thiamine pyrophosphate per subunit.</text>
</comment>
<evidence type="ECO:0000256" key="8">
    <source>
        <dbReference type="ARBA" id="ARBA00022842"/>
    </source>
</evidence>
<proteinExistence type="inferred from homology"/>
<dbReference type="SUPFAM" id="SSF52467">
    <property type="entry name" value="DHS-like NAD/FAD-binding domain"/>
    <property type="match status" value="1"/>
</dbReference>
<dbReference type="FunFam" id="3.40.50.1220:FF:000008">
    <property type="entry name" value="Acetolactate synthase"/>
    <property type="match status" value="1"/>
</dbReference>
<evidence type="ECO:0000256" key="11">
    <source>
        <dbReference type="ARBA" id="ARBA00048670"/>
    </source>
</evidence>
<dbReference type="FunFam" id="3.40.50.970:FF:000007">
    <property type="entry name" value="Acetolactate synthase"/>
    <property type="match status" value="1"/>
</dbReference>
<dbReference type="GO" id="GO:0030976">
    <property type="term" value="F:thiamine pyrophosphate binding"/>
    <property type="evidence" value="ECO:0007669"/>
    <property type="project" value="UniProtKB-UniRule"/>
</dbReference>
<evidence type="ECO:0000256" key="7">
    <source>
        <dbReference type="ARBA" id="ARBA00022723"/>
    </source>
</evidence>
<dbReference type="CDD" id="cd07035">
    <property type="entry name" value="TPP_PYR_POX_like"/>
    <property type="match status" value="1"/>
</dbReference>
<reference evidence="16 17" key="1">
    <citation type="submission" date="2008-08" db="EMBL/GenBank/DDBJ databases">
        <title>Draft genome sequence of Ruminococcus lactaris ATCC 29176.</title>
        <authorList>
            <person name="Sudarsanam P."/>
            <person name="Ley R."/>
            <person name="Guruge J."/>
            <person name="Turnbaugh P.J."/>
            <person name="Mahowald M."/>
            <person name="Liep D."/>
            <person name="Gordon J."/>
        </authorList>
    </citation>
    <scope>NUCLEOTIDE SEQUENCE [LARGE SCALE GENOMIC DNA]</scope>
    <source>
        <strain evidence="16 17">ATCC 29176</strain>
    </source>
</reference>
<dbReference type="CDD" id="cd02015">
    <property type="entry name" value="TPP_AHAS"/>
    <property type="match status" value="1"/>
</dbReference>
<protein>
    <recommendedName>
        <fullName evidence="4 12">Acetolactate synthase</fullName>
        <ecNumber evidence="4 12">2.2.1.6</ecNumber>
    </recommendedName>
</protein>
<dbReference type="HOGENOM" id="CLU_013748_1_2_9"/>
<sequence length="584" mass="64432">MGFSFGDREVQNLRQITGNKLLVRALKEEGVDTLFGYPGACTIDISDELYKQDEIRVILPRHEQALVHEADAYARTTGKVGVCLVTSGPGATNLVTGLATANYDSVPLVCFTGQVARPLIGNDAFQEVDIVGITRSITKYGVTVRKREDLGRIIKEAFYIARTGRPGPVLVDLPKDVMAELGSAVYPDSVNIRGYKPNTSVHMGQLKRALKMLKKAKKPLFLAGGGVNIARANGVFTEVVEKTQVPVVTTIMGRGAIPTNHPLFVGNLGMHGAYGANMAVSECDLLFSIGTRFNDRITGKLHQFAPNAQIVHIDIDTASISRNIHVDVPIVADAKEAITKMNEYVEKCETKKWTKKIEEWKMEHPLTMKNRQAMGPQDIIEEINRQFDNAIIATDVGQHQMFTTQYIEITNDKQLVTSGGLGTMGYGFPAAIGAALGNPDKKVIAISGDGGMQMNIQEFATAVLEELPLILCVFNNEYLGMVRQWQKLFYGKRYGMTNLKAGALYRRTNGKEMPEYTPDFVKLAESYGAKGIRVMRKEDIAAAFEQAKKETKIPTLIEFIIDPEELVYPMVKPNGTLEDMIMDC</sequence>
<dbReference type="AlphaFoldDB" id="B5CSF7"/>
<dbReference type="UniPathway" id="UPA00049">
    <property type="reaction ID" value="UER00059"/>
</dbReference>
<evidence type="ECO:0000256" key="6">
    <source>
        <dbReference type="ARBA" id="ARBA00022679"/>
    </source>
</evidence>
<evidence type="ECO:0000256" key="10">
    <source>
        <dbReference type="ARBA" id="ARBA00023304"/>
    </source>
</evidence>
<dbReference type="InterPro" id="IPR011766">
    <property type="entry name" value="TPP_enzyme_TPP-bd"/>
</dbReference>
<feature type="domain" description="Thiamine pyrophosphate enzyme N-terminal TPP-binding" evidence="15">
    <location>
        <begin position="17"/>
        <end position="132"/>
    </location>
</feature>
<evidence type="ECO:0000313" key="17">
    <source>
        <dbReference type="Proteomes" id="UP000003254"/>
    </source>
</evidence>
<reference evidence="16 17" key="2">
    <citation type="submission" date="2008-08" db="EMBL/GenBank/DDBJ databases">
        <authorList>
            <person name="Fulton L."/>
            <person name="Clifton S."/>
            <person name="Fulton B."/>
            <person name="Xu J."/>
            <person name="Minx P."/>
            <person name="Pepin K.H."/>
            <person name="Johnson M."/>
            <person name="Bhonagiri V."/>
            <person name="Nash W.E."/>
            <person name="Mardis E.R."/>
            <person name="Wilson R.K."/>
        </authorList>
    </citation>
    <scope>NUCLEOTIDE SEQUENCE [LARGE SCALE GENOMIC DNA]</scope>
    <source>
        <strain evidence="16 17">ATCC 29176</strain>
    </source>
</reference>
<evidence type="ECO:0000256" key="2">
    <source>
        <dbReference type="ARBA" id="ARBA00005025"/>
    </source>
</evidence>
<dbReference type="InterPro" id="IPR012846">
    <property type="entry name" value="Acetolactate_synth_lsu"/>
</dbReference>
<feature type="domain" description="Thiamine pyrophosphate enzyme TPP-binding" evidence="14">
    <location>
        <begin position="395"/>
        <end position="559"/>
    </location>
</feature>
<keyword evidence="5 12" id="KW-0028">Amino-acid biosynthesis</keyword>
<dbReference type="GO" id="GO:0050660">
    <property type="term" value="F:flavin adenine dinucleotide binding"/>
    <property type="evidence" value="ECO:0007669"/>
    <property type="project" value="InterPro"/>
</dbReference>
<evidence type="ECO:0000256" key="12">
    <source>
        <dbReference type="RuleBase" id="RU003591"/>
    </source>
</evidence>
<dbReference type="InterPro" id="IPR000399">
    <property type="entry name" value="TPP-bd_CS"/>
</dbReference>
<keyword evidence="17" id="KW-1185">Reference proteome</keyword>
<dbReference type="InterPro" id="IPR039368">
    <property type="entry name" value="AHAS_TPP"/>
</dbReference>
<dbReference type="EMBL" id="ABOU02000050">
    <property type="protein sequence ID" value="EDY31771.1"/>
    <property type="molecule type" value="Genomic_DNA"/>
</dbReference>
<dbReference type="PROSITE" id="PS00187">
    <property type="entry name" value="TPP_ENZYMES"/>
    <property type="match status" value="1"/>
</dbReference>